<name>G8YFY3_PICSO</name>
<dbReference type="InterPro" id="IPR030841">
    <property type="entry name" value="NTH1"/>
</dbReference>
<keyword evidence="12" id="KW-1185">Reference proteome</keyword>
<dbReference type="GO" id="GO:0003677">
    <property type="term" value="F:DNA binding"/>
    <property type="evidence" value="ECO:0007669"/>
    <property type="project" value="UniProtKB-UniRule"/>
</dbReference>
<comment type="similarity">
    <text evidence="1 8">Belongs to the Nth/MutY family.</text>
</comment>
<dbReference type="PROSITE" id="PS01155">
    <property type="entry name" value="ENDONUCLEASE_III_2"/>
    <property type="match status" value="1"/>
</dbReference>
<comment type="catalytic activity">
    <reaction evidence="7 8">
        <text>2'-deoxyribonucleotide-(2'-deoxyribose 5'-phosphate)-2'-deoxyribonucleotide-DNA = a 3'-end 2'-deoxyribonucleotide-(2,3-dehydro-2,3-deoxyribose 5'-phosphate)-DNA + a 5'-end 5'-phospho-2'-deoxyribonucleoside-DNA + H(+)</text>
        <dbReference type="Rhea" id="RHEA:66592"/>
        <dbReference type="Rhea" id="RHEA-COMP:13180"/>
        <dbReference type="Rhea" id="RHEA-COMP:16897"/>
        <dbReference type="Rhea" id="RHEA-COMP:17067"/>
        <dbReference type="ChEBI" id="CHEBI:15378"/>
        <dbReference type="ChEBI" id="CHEBI:136412"/>
        <dbReference type="ChEBI" id="CHEBI:157695"/>
        <dbReference type="ChEBI" id="CHEBI:167181"/>
        <dbReference type="EC" id="4.2.99.18"/>
    </reaction>
</comment>
<dbReference type="Pfam" id="PF00633">
    <property type="entry name" value="HHH"/>
    <property type="match status" value="1"/>
</dbReference>
<keyword evidence="8" id="KW-0539">Nucleus</keyword>
<dbReference type="OrthoDB" id="2099276at2759"/>
<protein>
    <recommendedName>
        <fullName evidence="8">Endonuclease III homolog</fullName>
        <ecNumber evidence="8">3.2.2.-</ecNumber>
        <ecNumber evidence="8">4.2.99.18</ecNumber>
    </recommendedName>
    <alternativeName>
        <fullName evidence="8">Bifunctional DNA N-glycosylase/DNA-(apurinic or apyrimidinic site) lyase</fullName>
        <shortName evidence="8">DNA glycosylase/AP lyase</shortName>
    </alternativeName>
</protein>
<organism evidence="11 12">
    <name type="scientific">Pichia sorbitophila (strain ATCC MYA-4447 / BCRC 22081 / CBS 7064 / NBRC 10061 / NRRL Y-12695)</name>
    <name type="common">Hybrid yeast</name>
    <dbReference type="NCBI Taxonomy" id="559304"/>
    <lineage>
        <taxon>Eukaryota</taxon>
        <taxon>Fungi</taxon>
        <taxon>Dikarya</taxon>
        <taxon>Ascomycota</taxon>
        <taxon>Saccharomycotina</taxon>
        <taxon>Pichiomycetes</taxon>
        <taxon>Debaryomycetaceae</taxon>
        <taxon>Millerozyma</taxon>
    </lineage>
</organism>
<dbReference type="eggNOG" id="KOG1921">
    <property type="taxonomic scope" value="Eukaryota"/>
</dbReference>
<dbReference type="OMA" id="MGCAEIP"/>
<dbReference type="FunCoup" id="G8YFY3">
    <property type="interactions" value="817"/>
</dbReference>
<evidence type="ECO:0000256" key="1">
    <source>
        <dbReference type="ARBA" id="ARBA00008343"/>
    </source>
</evidence>
<dbReference type="GO" id="GO:0005634">
    <property type="term" value="C:nucleus"/>
    <property type="evidence" value="ECO:0007669"/>
    <property type="project" value="UniProtKB-SubCell"/>
</dbReference>
<evidence type="ECO:0000256" key="8">
    <source>
        <dbReference type="HAMAP-Rule" id="MF_03183"/>
    </source>
</evidence>
<evidence type="ECO:0000256" key="5">
    <source>
        <dbReference type="ARBA" id="ARBA00023239"/>
    </source>
</evidence>
<evidence type="ECO:0000256" key="6">
    <source>
        <dbReference type="ARBA" id="ARBA00023295"/>
    </source>
</evidence>
<keyword evidence="6 8" id="KW-0326">Glycosidase</keyword>
<dbReference type="AlphaFoldDB" id="G8YFY3"/>
<dbReference type="FunFam" id="1.10.340.30:FF:000001">
    <property type="entry name" value="Endonuclease III"/>
    <property type="match status" value="1"/>
</dbReference>
<gene>
    <name evidence="11" type="primary">Piso0_002778</name>
    <name evidence="8" type="synonym">NTG1</name>
    <name evidence="11" type="ORF">GNLVRS01_PISO0I17608g</name>
</gene>
<reference evidence="11 12" key="1">
    <citation type="journal article" date="2012" name="G3 (Bethesda)">
        <title>Pichia sorbitophila, an interspecies yeast hybrid reveals early steps of genome resolution following polyploidization.</title>
        <authorList>
            <person name="Leh Louis V."/>
            <person name="Despons L."/>
            <person name="Friedrich A."/>
            <person name="Martin T."/>
            <person name="Durrens P."/>
            <person name="Casaregola S."/>
            <person name="Neuveglise C."/>
            <person name="Fairhead C."/>
            <person name="Marck C."/>
            <person name="Cruz J.A."/>
            <person name="Straub M.L."/>
            <person name="Kugler V."/>
            <person name="Sacerdot C."/>
            <person name="Uzunov Z."/>
            <person name="Thierry A."/>
            <person name="Weiss S."/>
            <person name="Bleykasten C."/>
            <person name="De Montigny J."/>
            <person name="Jacques N."/>
            <person name="Jung P."/>
            <person name="Lemaire M."/>
            <person name="Mallet S."/>
            <person name="Morel G."/>
            <person name="Richard G.F."/>
            <person name="Sarkar A."/>
            <person name="Savel G."/>
            <person name="Schacherer J."/>
            <person name="Seret M.L."/>
            <person name="Talla E."/>
            <person name="Samson G."/>
            <person name="Jubin C."/>
            <person name="Poulain J."/>
            <person name="Vacherie B."/>
            <person name="Barbe V."/>
            <person name="Pelletier E."/>
            <person name="Sherman D.J."/>
            <person name="Westhof E."/>
            <person name="Weissenbach J."/>
            <person name="Baret P.V."/>
            <person name="Wincker P."/>
            <person name="Gaillardin C."/>
            <person name="Dujon B."/>
            <person name="Souciet J.L."/>
        </authorList>
    </citation>
    <scope>NUCLEOTIDE SEQUENCE [LARGE SCALE GENOMIC DNA]</scope>
    <source>
        <strain evidence="12">ATCC MYA-4447 / BCRC 22081 / CBS 7064 / NBRC 10061 / NRRL Y-12695</strain>
    </source>
</reference>
<dbReference type="PANTHER" id="PTHR43286">
    <property type="entry name" value="ENDONUCLEASE III-LIKE PROTEIN 1"/>
    <property type="match status" value="1"/>
</dbReference>
<keyword evidence="3 8" id="KW-0378">Hydrolase</keyword>
<keyword evidence="4 8" id="KW-0234">DNA repair</keyword>
<dbReference type="GO" id="GO:0006285">
    <property type="term" value="P:base-excision repair, AP site formation"/>
    <property type="evidence" value="ECO:0007669"/>
    <property type="project" value="UniProtKB-UniRule"/>
</dbReference>
<dbReference type="InParanoid" id="G8YFY3"/>
<comment type="caution">
    <text evidence="8">Lacks conserved residue(s) required for the propagation of feature annotation.</text>
</comment>
<evidence type="ECO:0000313" key="12">
    <source>
        <dbReference type="Proteomes" id="UP000005222"/>
    </source>
</evidence>
<evidence type="ECO:0000256" key="7">
    <source>
        <dbReference type="ARBA" id="ARBA00044632"/>
    </source>
</evidence>
<dbReference type="InterPro" id="IPR004036">
    <property type="entry name" value="Endonuclease-III-like_CS2"/>
</dbReference>
<evidence type="ECO:0000313" key="11">
    <source>
        <dbReference type="EMBL" id="CCE82082.1"/>
    </source>
</evidence>
<dbReference type="STRING" id="559304.G8YFY3"/>
<dbReference type="Pfam" id="PF00730">
    <property type="entry name" value="HhH-GPD"/>
    <property type="match status" value="1"/>
</dbReference>
<dbReference type="HAMAP" id="MF_03183">
    <property type="entry name" value="Endonuclease_III_Nth"/>
    <property type="match status" value="1"/>
</dbReference>
<dbReference type="EC" id="4.2.99.18" evidence="8"/>
<accession>G8YFY3</accession>
<keyword evidence="8" id="KW-0496">Mitochondrion</keyword>
<dbReference type="Gene3D" id="1.10.340.30">
    <property type="entry name" value="Hypothetical protein, domain 2"/>
    <property type="match status" value="1"/>
</dbReference>
<evidence type="ECO:0000256" key="9">
    <source>
        <dbReference type="SAM" id="MobiDB-lite"/>
    </source>
</evidence>
<dbReference type="InterPro" id="IPR011257">
    <property type="entry name" value="DNA_glycosylase"/>
</dbReference>
<dbReference type="EMBL" id="FO082051">
    <property type="protein sequence ID" value="CCE82082.1"/>
    <property type="molecule type" value="Genomic_DNA"/>
</dbReference>
<feature type="region of interest" description="Disordered" evidence="9">
    <location>
        <begin position="29"/>
        <end position="52"/>
    </location>
</feature>
<sequence>MSYSAPRRSKRRLQHIEVSASGYGEVKVEHGEKLEKAENEKGDGEKTTVKKEEAGESDYKRIKIETGIAAVRYARVEDGDLVSSETKQPKDWYKIYNEVALMREHFESPVDTMGCESIPNTIRPGLSEMKPRVYRFQLLVSLILSSQTKDEVTYNAMVNLNRHLMDRGFEDGLTLEAVLTLSEAEVDGLISKVGFHRKKAAYILKSAAILKETAGSDVPQTVDEITRLPGVGPKMAYLLIQRGWNINDGIGVDVHVHRLAQMWRWVPKSDSPERTRLALQAWLPKKFWPEINPLLVGFGQVVCVPRAGNCDICTLATKRLCPSASRSLANTPLTPDRIAKLDKGRGSIKNLVLLNNLLKEKELF</sequence>
<dbReference type="InterPro" id="IPR003265">
    <property type="entry name" value="HhH-GPD_domain"/>
</dbReference>
<keyword evidence="5 8" id="KW-0456">Lyase</keyword>
<dbReference type="Gene3D" id="1.10.1670.10">
    <property type="entry name" value="Helix-hairpin-Helix base-excision DNA repair enzymes (C-terminal)"/>
    <property type="match status" value="1"/>
</dbReference>
<dbReference type="GO" id="GO:0000703">
    <property type="term" value="F:oxidized pyrimidine nucleobase lesion DNA N-glycosylase activity"/>
    <property type="evidence" value="ECO:0007669"/>
    <property type="project" value="UniProtKB-UniRule"/>
</dbReference>
<comment type="function">
    <text evidence="8">Bifunctional DNA N-glycosylase with associated apurinic/apyrimidinic (AP) lyase function that catalyzes the first step in base excision repair (BER), the primary repair pathway for the repair of oxidative DNA damage. The DNA N-glycosylase activity releases the damaged DNA base from DNA by cleaving the N-glycosidic bond, leaving an AP site. The AP lyase activity cleaves the phosphodiester bond 3' to the AP site by a beta-elimination. Primarily recognizes and repairs oxidative base damage of pyrimidines.</text>
</comment>
<dbReference type="Proteomes" id="UP000005222">
    <property type="component" value="Chromosome I"/>
</dbReference>
<dbReference type="GO" id="GO:0006289">
    <property type="term" value="P:nucleotide-excision repair"/>
    <property type="evidence" value="ECO:0007669"/>
    <property type="project" value="TreeGrafter"/>
</dbReference>
<dbReference type="GO" id="GO:0140078">
    <property type="term" value="F:class I DNA-(apurinic or apyrimidinic site) endonuclease activity"/>
    <property type="evidence" value="ECO:0007669"/>
    <property type="project" value="UniProtKB-EC"/>
</dbReference>
<dbReference type="InterPro" id="IPR023170">
    <property type="entry name" value="HhH_base_excis_C"/>
</dbReference>
<dbReference type="PANTHER" id="PTHR43286:SF1">
    <property type="entry name" value="ENDONUCLEASE III-LIKE PROTEIN 1"/>
    <property type="match status" value="1"/>
</dbReference>
<keyword evidence="2 8" id="KW-0227">DNA damage</keyword>
<dbReference type="SMART" id="SM00478">
    <property type="entry name" value="ENDO3c"/>
    <property type="match status" value="1"/>
</dbReference>
<dbReference type="HOGENOM" id="CLU_012862_4_3_1"/>
<dbReference type="GO" id="GO:0005739">
    <property type="term" value="C:mitochondrion"/>
    <property type="evidence" value="ECO:0007669"/>
    <property type="project" value="UniProtKB-SubCell"/>
</dbReference>
<comment type="subcellular location">
    <subcellularLocation>
        <location evidence="8">Nucleus</location>
    </subcellularLocation>
    <subcellularLocation>
        <location evidence="8">Mitochondrion</location>
    </subcellularLocation>
</comment>
<proteinExistence type="inferred from homology"/>
<feature type="domain" description="HhH-GPD" evidence="10">
    <location>
        <begin position="144"/>
        <end position="301"/>
    </location>
</feature>
<evidence type="ECO:0000256" key="2">
    <source>
        <dbReference type="ARBA" id="ARBA00022763"/>
    </source>
</evidence>
<evidence type="ECO:0000256" key="4">
    <source>
        <dbReference type="ARBA" id="ARBA00023204"/>
    </source>
</evidence>
<evidence type="ECO:0000256" key="3">
    <source>
        <dbReference type="ARBA" id="ARBA00022801"/>
    </source>
</evidence>
<dbReference type="InterPro" id="IPR000445">
    <property type="entry name" value="HhH_motif"/>
</dbReference>
<dbReference type="SUPFAM" id="SSF48150">
    <property type="entry name" value="DNA-glycosylase"/>
    <property type="match status" value="1"/>
</dbReference>
<dbReference type="EC" id="3.2.2.-" evidence="8"/>
<evidence type="ECO:0000259" key="10">
    <source>
        <dbReference type="SMART" id="SM00478"/>
    </source>
</evidence>
<dbReference type="CDD" id="cd00056">
    <property type="entry name" value="ENDO3c"/>
    <property type="match status" value="1"/>
</dbReference>